<evidence type="ECO:0000256" key="1">
    <source>
        <dbReference type="SAM" id="MobiDB-lite"/>
    </source>
</evidence>
<dbReference type="PANTHER" id="PTHR40743">
    <property type="entry name" value="NUCLEOTIDE-DIPHOSPHO-SUGAR TRANSFERASE CONTAINING PROTEIN"/>
    <property type="match status" value="1"/>
</dbReference>
<proteinExistence type="predicted"/>
<comment type="caution">
    <text evidence="2">The sequence shown here is derived from an EMBL/GenBank/DDBJ whole genome shotgun (WGS) entry which is preliminary data.</text>
</comment>
<dbReference type="PANTHER" id="PTHR40743:SF1">
    <property type="entry name" value="POSSIBLE GLYCOSYLTRANSFERASE"/>
    <property type="match status" value="1"/>
</dbReference>
<gene>
    <name evidence="2" type="ORF">SNE40_004171</name>
</gene>
<evidence type="ECO:0000313" key="2">
    <source>
        <dbReference type="EMBL" id="KAK6192750.1"/>
    </source>
</evidence>
<organism evidence="2 3">
    <name type="scientific">Patella caerulea</name>
    <name type="common">Rayed Mediterranean limpet</name>
    <dbReference type="NCBI Taxonomy" id="87958"/>
    <lineage>
        <taxon>Eukaryota</taxon>
        <taxon>Metazoa</taxon>
        <taxon>Spiralia</taxon>
        <taxon>Lophotrochozoa</taxon>
        <taxon>Mollusca</taxon>
        <taxon>Gastropoda</taxon>
        <taxon>Patellogastropoda</taxon>
        <taxon>Patelloidea</taxon>
        <taxon>Patellidae</taxon>
        <taxon>Patella</taxon>
    </lineage>
</organism>
<evidence type="ECO:0000313" key="3">
    <source>
        <dbReference type="Proteomes" id="UP001347796"/>
    </source>
</evidence>
<name>A0AAN8KFW3_PATCE</name>
<dbReference type="EMBL" id="JAZGQO010000002">
    <property type="protein sequence ID" value="KAK6192750.1"/>
    <property type="molecule type" value="Genomic_DNA"/>
</dbReference>
<accession>A0AAN8KFW3</accession>
<keyword evidence="3" id="KW-1185">Reference proteome</keyword>
<dbReference type="AlphaFoldDB" id="A0AAN8KFW3"/>
<sequence length="278" mass="32339">MVSSTNFYLIDSMEPPDISTALKNNRSCLPQIYAICTMPLLTNKDINTTSYASYTPQKIEERMSEFITGLQRTLNHACIYRVHFLYNQTAVVDYVKSKIKTNLNKLWFYRVPNPQAHTAYFQFAYDKLQGKIAMYTPADVYPEEGFEFIDKDVMVKNKLMYILTRHGKKEKHCDMQKEASSNSCHDKRYIGSHDTYIFVPIGEFPEEVKKELTVRSIDYGVENMSIWAFRNLGHYKVTNPCKVLKVYHLHCTGLRDAKRKRLNTPKNTGMARPTNQLN</sequence>
<feature type="region of interest" description="Disordered" evidence="1">
    <location>
        <begin position="258"/>
        <end position="278"/>
    </location>
</feature>
<protein>
    <submittedName>
        <fullName evidence="2">Uncharacterized protein</fullName>
    </submittedName>
</protein>
<reference evidence="2 3" key="1">
    <citation type="submission" date="2024-01" db="EMBL/GenBank/DDBJ databases">
        <title>The genome of the rayed Mediterranean limpet Patella caerulea (Linnaeus, 1758).</title>
        <authorList>
            <person name="Anh-Thu Weber A."/>
            <person name="Halstead-Nussloch G."/>
        </authorList>
    </citation>
    <scope>NUCLEOTIDE SEQUENCE [LARGE SCALE GENOMIC DNA]</scope>
    <source>
        <strain evidence="2">AATW-2023a</strain>
        <tissue evidence="2">Whole specimen</tissue>
    </source>
</reference>
<dbReference type="Proteomes" id="UP001347796">
    <property type="component" value="Unassembled WGS sequence"/>
</dbReference>